<protein>
    <submittedName>
        <fullName evidence="2">Aspartate/glutamate racemase family protein</fullName>
    </submittedName>
</protein>
<comment type="caution">
    <text evidence="2">The sequence shown here is derived from an EMBL/GenBank/DDBJ whole genome shotgun (WGS) entry which is preliminary data.</text>
</comment>
<evidence type="ECO:0000313" key="2">
    <source>
        <dbReference type="EMBL" id="MBP0495006.1"/>
    </source>
</evidence>
<name>A0A940MZF5_9PROT</name>
<dbReference type="EMBL" id="JAGIZA010000013">
    <property type="protein sequence ID" value="MBP0495006.1"/>
    <property type="molecule type" value="Genomic_DNA"/>
</dbReference>
<dbReference type="PANTHER" id="PTHR28047">
    <property type="entry name" value="PROTEIN DCG1"/>
    <property type="match status" value="1"/>
</dbReference>
<dbReference type="Pfam" id="PF01177">
    <property type="entry name" value="Asp_Glu_race"/>
    <property type="match status" value="1"/>
</dbReference>
<dbReference type="RefSeq" id="WP_209375804.1">
    <property type="nucleotide sequence ID" value="NZ_JAGIZA010000013.1"/>
</dbReference>
<dbReference type="InterPro" id="IPR015942">
    <property type="entry name" value="Asp/Glu/hydantoin_racemase"/>
</dbReference>
<sequence length="246" mass="25319">MNLLLINPNTSTSVTDRIAGVARAAAAPSTEIRAVTARTGAPYIATRAEAVLGAASVLELLADHANGADAVIIGAFADPGLGAARELLRVPVVGMAEAAMLTACMLGRRFAIVTFSVSLEPWYWECVEYNGLARRCAGVFCLDEPFSGIDDVADEKAARLVELCGRAVAAGADVCILGGAPLAGLAAQVADQVPVPLLDGVAAAVRQAETLAVLGPRKATAGSFRRPAPKPMTGLSPALRRLFEEG</sequence>
<reference evidence="2" key="1">
    <citation type="submission" date="2021-03" db="EMBL/GenBank/DDBJ databases">
        <authorList>
            <person name="So Y."/>
        </authorList>
    </citation>
    <scope>NUCLEOTIDE SEQUENCE</scope>
    <source>
        <strain evidence="2">SG15</strain>
    </source>
</reference>
<gene>
    <name evidence="2" type="ORF">J5Y10_19645</name>
</gene>
<dbReference type="Proteomes" id="UP000677537">
    <property type="component" value="Unassembled WGS sequence"/>
</dbReference>
<dbReference type="InterPro" id="IPR053714">
    <property type="entry name" value="Iso_Racemase_Enz_sf"/>
</dbReference>
<evidence type="ECO:0000313" key="3">
    <source>
        <dbReference type="Proteomes" id="UP000677537"/>
    </source>
</evidence>
<dbReference type="InterPro" id="IPR052186">
    <property type="entry name" value="Hydantoin_racemase-like"/>
</dbReference>
<keyword evidence="3" id="KW-1185">Reference proteome</keyword>
<comment type="similarity">
    <text evidence="1">Belongs to the HyuE racemase family.</text>
</comment>
<evidence type="ECO:0000256" key="1">
    <source>
        <dbReference type="ARBA" id="ARBA00038414"/>
    </source>
</evidence>
<proteinExistence type="inferred from homology"/>
<dbReference type="Gene3D" id="3.40.50.12500">
    <property type="match status" value="1"/>
</dbReference>
<organism evidence="2 3">
    <name type="scientific">Roseomonas indoligenes</name>
    <dbReference type="NCBI Taxonomy" id="2820811"/>
    <lineage>
        <taxon>Bacteria</taxon>
        <taxon>Pseudomonadati</taxon>
        <taxon>Pseudomonadota</taxon>
        <taxon>Alphaproteobacteria</taxon>
        <taxon>Acetobacterales</taxon>
        <taxon>Roseomonadaceae</taxon>
        <taxon>Roseomonas</taxon>
    </lineage>
</organism>
<dbReference type="PANTHER" id="PTHR28047:SF5">
    <property type="entry name" value="PROTEIN DCG1"/>
    <property type="match status" value="1"/>
</dbReference>
<dbReference type="AlphaFoldDB" id="A0A940MZF5"/>
<dbReference type="GO" id="GO:0047661">
    <property type="term" value="F:amino-acid racemase activity"/>
    <property type="evidence" value="ECO:0007669"/>
    <property type="project" value="InterPro"/>
</dbReference>
<accession>A0A940MZF5</accession>